<keyword evidence="1" id="KW-0472">Membrane</keyword>
<evidence type="ECO:0000256" key="1">
    <source>
        <dbReference type="SAM" id="Phobius"/>
    </source>
</evidence>
<keyword evidence="1" id="KW-1133">Transmembrane helix</keyword>
<organism evidence="2 3">
    <name type="scientific">Spiroplasma apis B31</name>
    <dbReference type="NCBI Taxonomy" id="1276258"/>
    <lineage>
        <taxon>Bacteria</taxon>
        <taxon>Bacillati</taxon>
        <taxon>Mycoplasmatota</taxon>
        <taxon>Mollicutes</taxon>
        <taxon>Entomoplasmatales</taxon>
        <taxon>Spiroplasmataceae</taxon>
        <taxon>Spiroplasma</taxon>
    </lineage>
</organism>
<dbReference type="KEGG" id="sapi:SAPIS_v1c02160"/>
<feature type="transmembrane region" description="Helical" evidence="1">
    <location>
        <begin position="60"/>
        <end position="78"/>
    </location>
</feature>
<sequence>MSNSIQKPEFKWYFGLPFSKVWNKGAKDYYKDRELYDLSNMKESEKIRHKQAKTIYDTDTFIYFILTTLWTLLPPLITLPSWLSWMNLGMTSFGWSNWGNQIALTLVPATISTFIHKLPKLMPSKKVKIIIDVLLKILPVMILILCGYLIITEKNYKQFKYIERQNLLKKIIGQDTT</sequence>
<keyword evidence="3" id="KW-1185">Reference proteome</keyword>
<protein>
    <submittedName>
        <fullName evidence="2">Uncharacterized protein</fullName>
    </submittedName>
</protein>
<dbReference type="HOGENOM" id="CLU_1546634_0_0_14"/>
<feature type="transmembrane region" description="Helical" evidence="1">
    <location>
        <begin position="130"/>
        <end position="151"/>
    </location>
</feature>
<evidence type="ECO:0000313" key="3">
    <source>
        <dbReference type="Proteomes" id="UP000018550"/>
    </source>
</evidence>
<dbReference type="OrthoDB" id="9897369at2"/>
<dbReference type="Proteomes" id="UP000018550">
    <property type="component" value="Chromosome"/>
</dbReference>
<accession>V5RHC7</accession>
<dbReference type="PATRIC" id="fig|1276258.3.peg.210"/>
<proteinExistence type="predicted"/>
<dbReference type="EMBL" id="CP006682">
    <property type="protein sequence ID" value="AHB36062.1"/>
    <property type="molecule type" value="Genomic_DNA"/>
</dbReference>
<dbReference type="RefSeq" id="WP_023788996.1">
    <property type="nucleotide sequence ID" value="NC_022998.1"/>
</dbReference>
<dbReference type="AlphaFoldDB" id="V5RHC7"/>
<reference evidence="2 3" key="1">
    <citation type="journal article" date="2014" name="Genome Announc.">
        <title>Complete Genome Sequence of Spiroplasma apis B31T (ATCC 33834), a Bacterium Associated with May Disease of Honeybees (Apis mellifera).</title>
        <authorList>
            <person name="Ku C."/>
            <person name="Lo W.S."/>
            <person name="Chen L.L."/>
            <person name="Kuo C.H."/>
        </authorList>
    </citation>
    <scope>NUCLEOTIDE SEQUENCE [LARGE SCALE GENOMIC DNA]</scope>
    <source>
        <strain evidence="2">B31</strain>
    </source>
</reference>
<gene>
    <name evidence="2" type="ORF">SAPIS_v1c02160</name>
</gene>
<keyword evidence="1" id="KW-0812">Transmembrane</keyword>
<dbReference type="STRING" id="1276258.SAPIS_v1c02160"/>
<evidence type="ECO:0000313" key="2">
    <source>
        <dbReference type="EMBL" id="AHB36062.1"/>
    </source>
</evidence>
<name>V5RHC7_SPIAP</name>